<reference evidence="1 2" key="1">
    <citation type="submission" date="2023-05" db="EMBL/GenBank/DDBJ databases">
        <title>Novel species of genus Flectobacillus isolated from stream in China.</title>
        <authorList>
            <person name="Lu H."/>
        </authorList>
    </citation>
    <scope>NUCLEOTIDE SEQUENCE [LARGE SCALE GENOMIC DNA]</scope>
    <source>
        <strain evidence="1 2">LFS242W</strain>
    </source>
</reference>
<organism evidence="1 2">
    <name type="scientific">Flectobacillus rivi</name>
    <dbReference type="NCBI Taxonomy" id="2984209"/>
    <lineage>
        <taxon>Bacteria</taxon>
        <taxon>Pseudomonadati</taxon>
        <taxon>Bacteroidota</taxon>
        <taxon>Cytophagia</taxon>
        <taxon>Cytophagales</taxon>
        <taxon>Flectobacillaceae</taxon>
        <taxon>Flectobacillus</taxon>
    </lineage>
</organism>
<dbReference type="EMBL" id="JASHIE010000001">
    <property type="protein sequence ID" value="MDI9872890.1"/>
    <property type="molecule type" value="Genomic_DNA"/>
</dbReference>
<comment type="caution">
    <text evidence="1">The sequence shown here is derived from an EMBL/GenBank/DDBJ whole genome shotgun (WGS) entry which is preliminary data.</text>
</comment>
<dbReference type="Proteomes" id="UP001225761">
    <property type="component" value="Unassembled WGS sequence"/>
</dbReference>
<name>A0ABT6YVX7_9BACT</name>
<accession>A0ABT6YVX7</accession>
<proteinExistence type="predicted"/>
<gene>
    <name evidence="1" type="ORF">QM481_00025</name>
</gene>
<dbReference type="RefSeq" id="WP_283380148.1">
    <property type="nucleotide sequence ID" value="NZ_JASHIE010000001.1"/>
</dbReference>
<evidence type="ECO:0000313" key="2">
    <source>
        <dbReference type="Proteomes" id="UP001225761"/>
    </source>
</evidence>
<protein>
    <submittedName>
        <fullName evidence="1">Uncharacterized protein</fullName>
    </submittedName>
</protein>
<keyword evidence="2" id="KW-1185">Reference proteome</keyword>
<sequence length="73" mass="8353">MKKLQLGAFGLQKNGRYVFNNLEELMNYEKTSANNLLSKVILKDFDRRFLQSLTFVLTVPTIGNILPFTSNPT</sequence>
<evidence type="ECO:0000313" key="1">
    <source>
        <dbReference type="EMBL" id="MDI9872890.1"/>
    </source>
</evidence>